<dbReference type="Pfam" id="PF22638">
    <property type="entry name" value="FlgK_D1"/>
    <property type="match status" value="1"/>
</dbReference>
<sequence>MASSVFGIGVSGLNAASLGLTTTGHNISNVNTDGFSRQRLSQSAPYPLLSGSGFNGLGVQVDSITRMYDRFLTKAVEVAQTQSSYQSTRLSHLSEINNIVADPTAGVSPALQDFFSNVQNVATNPASPPSRQAMLASAQTLVNRFQVFSQRLEEQRSALNGEITNTIGNINGYSEQIAELNNKIVIAQSSGQPPNDLLDQRDLLVKDLNKLVKANTLTLSDGSINVFIGNGQGLVVGGVVNKLTAQPNPADPERITVGYQQNNQTIFLPENQLSGGQLGALLDYRNQSLDLAQNSLERTALGLVETFNQQHKAGQDLNGNLGKNLFDIQRSNVVDLNVGTAPGVNIRVSSPNGTAENSDFSITPSGAGYVIKRLSDNATSGVIALGSTDPVTGLTLSAAPAGAVLPNQNGFSFPPAISQINFNTSNTGNAQLGGYISNVGQLTASNYELSYDGTNYTMYRQSDGARTVYSAAQMAQGINQDGMTLRINSGAMNANDRFVIKPLEGMIGSLAVRTTDPKEIAAAAPVVSSLGASNTGSVKVVQHTVDTPSISSTDSAINPALKNQVTINFTSATSFTYTDTVTGVTSAAQTYTAGMTLQINGWSMKMDGTPATGDTITVKPNIGGVADNRNALALGKLQTTRLLEGGSATYQESYGRMVSTIGTQTNEATIMSKAQNKLLENAESSRDSVSAVNLDEEAANLLRYQQAYQAASKVIQIAQSAFQEIMNIGR</sequence>
<comment type="similarity">
    <text evidence="3">Belongs to the flagella basal body rod proteins family.</text>
</comment>
<evidence type="ECO:0000256" key="1">
    <source>
        <dbReference type="ARBA" id="ARBA00004365"/>
    </source>
</evidence>
<keyword evidence="11" id="KW-1185">Reference proteome</keyword>
<name>A0A7D5VBN3_9NEIS</name>
<dbReference type="AlphaFoldDB" id="A0A7D5VBN3"/>
<dbReference type="Pfam" id="PF21158">
    <property type="entry name" value="flgK_1st_1"/>
    <property type="match status" value="1"/>
</dbReference>
<dbReference type="GO" id="GO:0009424">
    <property type="term" value="C:bacterial-type flagellum hook"/>
    <property type="evidence" value="ECO:0007669"/>
    <property type="project" value="InterPro"/>
</dbReference>
<evidence type="ECO:0000256" key="5">
    <source>
        <dbReference type="ARBA" id="ARBA00022525"/>
    </source>
</evidence>
<dbReference type="RefSeq" id="WP_180306540.1">
    <property type="nucleotide sequence ID" value="NZ_CP058952.1"/>
</dbReference>
<gene>
    <name evidence="10" type="primary">flgK</name>
    <name evidence="10" type="ORF">HZU75_13505</name>
</gene>
<dbReference type="PRINTS" id="PR01005">
    <property type="entry name" value="FLGHOOKAP1"/>
</dbReference>
<keyword evidence="10" id="KW-0966">Cell projection</keyword>
<evidence type="ECO:0000256" key="3">
    <source>
        <dbReference type="ARBA" id="ARBA00009677"/>
    </source>
</evidence>
<feature type="domain" description="Flagellar hook-associated protein 1 D2-like" evidence="8">
    <location>
        <begin position="423"/>
        <end position="502"/>
    </location>
</feature>
<evidence type="ECO:0000313" key="11">
    <source>
        <dbReference type="Proteomes" id="UP000510822"/>
    </source>
</evidence>
<comment type="subcellular location">
    <subcellularLocation>
        <location evidence="1">Bacterial flagellum</location>
    </subcellularLocation>
    <subcellularLocation>
        <location evidence="2">Secreted</location>
    </subcellularLocation>
</comment>
<dbReference type="KEGG" id="cfon:HZU75_13505"/>
<reference evidence="10 11" key="1">
    <citation type="journal article" date="2016" name="Int. J. Syst. Evol. Microbiol.">
        <title>Chitinibacter fontanus sp. nov., isolated from a spring.</title>
        <authorList>
            <person name="Sheu S.Y."/>
            <person name="Li Y.S."/>
            <person name="Young C.C."/>
            <person name="Chen W.M."/>
        </authorList>
    </citation>
    <scope>NUCLEOTIDE SEQUENCE [LARGE SCALE GENOMIC DNA]</scope>
    <source>
        <strain evidence="10 11">STM-7</strain>
    </source>
</reference>
<evidence type="ECO:0000256" key="2">
    <source>
        <dbReference type="ARBA" id="ARBA00004613"/>
    </source>
</evidence>
<evidence type="ECO:0000259" key="9">
    <source>
        <dbReference type="Pfam" id="PF22638"/>
    </source>
</evidence>
<dbReference type="Proteomes" id="UP000510822">
    <property type="component" value="Chromosome"/>
</dbReference>
<feature type="domain" description="Flagellar basal-body/hook protein C-terminal" evidence="7">
    <location>
        <begin position="689"/>
        <end position="727"/>
    </location>
</feature>
<dbReference type="GO" id="GO:0005198">
    <property type="term" value="F:structural molecule activity"/>
    <property type="evidence" value="ECO:0007669"/>
    <property type="project" value="InterPro"/>
</dbReference>
<proteinExistence type="inferred from homology"/>
<evidence type="ECO:0000259" key="8">
    <source>
        <dbReference type="Pfam" id="PF21158"/>
    </source>
</evidence>
<keyword evidence="10" id="KW-0969">Cilium</keyword>
<dbReference type="InterPro" id="IPR002371">
    <property type="entry name" value="FlgK"/>
</dbReference>
<evidence type="ECO:0000256" key="4">
    <source>
        <dbReference type="ARBA" id="ARBA00016244"/>
    </source>
</evidence>
<dbReference type="GO" id="GO:0005576">
    <property type="term" value="C:extracellular region"/>
    <property type="evidence" value="ECO:0007669"/>
    <property type="project" value="UniProtKB-SubCell"/>
</dbReference>
<organism evidence="10 11">
    <name type="scientific">Chitinibacter fontanus</name>
    <dbReference type="NCBI Taxonomy" id="1737446"/>
    <lineage>
        <taxon>Bacteria</taxon>
        <taxon>Pseudomonadati</taxon>
        <taxon>Pseudomonadota</taxon>
        <taxon>Betaproteobacteria</taxon>
        <taxon>Neisseriales</taxon>
        <taxon>Chitinibacteraceae</taxon>
        <taxon>Chitinibacter</taxon>
    </lineage>
</organism>
<protein>
    <recommendedName>
        <fullName evidence="4">Flagellar hook-associated protein 1</fullName>
    </recommendedName>
</protein>
<evidence type="ECO:0000256" key="6">
    <source>
        <dbReference type="ARBA" id="ARBA00023143"/>
    </source>
</evidence>
<dbReference type="NCBIfam" id="TIGR02492">
    <property type="entry name" value="flgK_ends"/>
    <property type="match status" value="1"/>
</dbReference>
<dbReference type="InterPro" id="IPR010930">
    <property type="entry name" value="Flg_bb/hook_C_dom"/>
</dbReference>
<dbReference type="PANTHER" id="PTHR30033:SF1">
    <property type="entry name" value="FLAGELLAR HOOK-ASSOCIATED PROTEIN 1"/>
    <property type="match status" value="1"/>
</dbReference>
<dbReference type="EMBL" id="CP058952">
    <property type="protein sequence ID" value="QLI82460.1"/>
    <property type="molecule type" value="Genomic_DNA"/>
</dbReference>
<dbReference type="SUPFAM" id="SSF64518">
    <property type="entry name" value="Phase 1 flagellin"/>
    <property type="match status" value="1"/>
</dbReference>
<dbReference type="GO" id="GO:0044780">
    <property type="term" value="P:bacterial-type flagellum assembly"/>
    <property type="evidence" value="ECO:0007669"/>
    <property type="project" value="InterPro"/>
</dbReference>
<keyword evidence="5" id="KW-0964">Secreted</keyword>
<dbReference type="InterPro" id="IPR053927">
    <property type="entry name" value="FlgK_helical"/>
</dbReference>
<evidence type="ECO:0000313" key="10">
    <source>
        <dbReference type="EMBL" id="QLI82460.1"/>
    </source>
</evidence>
<accession>A0A7D5VBN3</accession>
<dbReference type="Pfam" id="PF06429">
    <property type="entry name" value="Flg_bbr_C"/>
    <property type="match status" value="1"/>
</dbReference>
<dbReference type="InterPro" id="IPR049119">
    <property type="entry name" value="FlgK_D2-like"/>
</dbReference>
<keyword evidence="10" id="KW-0282">Flagellum</keyword>
<dbReference type="PANTHER" id="PTHR30033">
    <property type="entry name" value="FLAGELLAR HOOK-ASSOCIATED PROTEIN 1"/>
    <property type="match status" value="1"/>
</dbReference>
<evidence type="ECO:0000259" key="7">
    <source>
        <dbReference type="Pfam" id="PF06429"/>
    </source>
</evidence>
<keyword evidence="6" id="KW-0975">Bacterial flagellum</keyword>
<feature type="domain" description="Flagellar hook-associated protein FlgK helical" evidence="9">
    <location>
        <begin position="93"/>
        <end position="326"/>
    </location>
</feature>